<accession>A0A645ESJ0</accession>
<comment type="caution">
    <text evidence="1">The sequence shown here is derived from an EMBL/GenBank/DDBJ whole genome shotgun (WGS) entry which is preliminary data.</text>
</comment>
<protein>
    <submittedName>
        <fullName evidence="1">Uncharacterized protein</fullName>
    </submittedName>
</protein>
<gene>
    <name evidence="1" type="ORF">SDC9_150704</name>
</gene>
<name>A0A645ESJ0_9ZZZZ</name>
<dbReference type="AlphaFoldDB" id="A0A645ESJ0"/>
<sequence>MEGGTILVNFLNGTGTSLAPGETIPGQLTRPAWPALTEDIEFLLPGIKAQTVYAVSPDFEGHKALPFSVSTDGLHVTLPKELLKAYTIVYIK</sequence>
<organism evidence="1">
    <name type="scientific">bioreactor metagenome</name>
    <dbReference type="NCBI Taxonomy" id="1076179"/>
    <lineage>
        <taxon>unclassified sequences</taxon>
        <taxon>metagenomes</taxon>
        <taxon>ecological metagenomes</taxon>
    </lineage>
</organism>
<dbReference type="EMBL" id="VSSQ01049391">
    <property type="protein sequence ID" value="MPN03474.1"/>
    <property type="molecule type" value="Genomic_DNA"/>
</dbReference>
<reference evidence="1" key="1">
    <citation type="submission" date="2019-08" db="EMBL/GenBank/DDBJ databases">
        <authorList>
            <person name="Kucharzyk K."/>
            <person name="Murdoch R.W."/>
            <person name="Higgins S."/>
            <person name="Loffler F."/>
        </authorList>
    </citation>
    <scope>NUCLEOTIDE SEQUENCE</scope>
</reference>
<proteinExistence type="predicted"/>
<evidence type="ECO:0000313" key="1">
    <source>
        <dbReference type="EMBL" id="MPN03474.1"/>
    </source>
</evidence>